<keyword evidence="4" id="KW-1185">Reference proteome</keyword>
<proteinExistence type="predicted"/>
<dbReference type="EMBL" id="JBHSFK010000062">
    <property type="protein sequence ID" value="MFC4507871.1"/>
    <property type="molecule type" value="Genomic_DNA"/>
</dbReference>
<dbReference type="InterPro" id="IPR058548">
    <property type="entry name" value="MlaB-like_STAS"/>
</dbReference>
<evidence type="ECO:0000259" key="2">
    <source>
        <dbReference type="PROSITE" id="PS50801"/>
    </source>
</evidence>
<sequence length="186" mass="19844">SSRRKSRTRLRTPHRPSSLRTRTPHPAPAPRPRTRTPQPRTPAAAPHPTGRGLPLPGDPNRGTMSLPQLSVYRHDHTTRALITLAGEIDLVTAPLVHAVLAGCLDDGIRTADVDLTAVTFCDVLGLNAFLAASRLAADAGMTLQLHYPPPAMARIIEITGSGFLLHEIHAPRPLAHQVPAALAGAL</sequence>
<dbReference type="Proteomes" id="UP001595839">
    <property type="component" value="Unassembled WGS sequence"/>
</dbReference>
<feature type="non-terminal residue" evidence="3">
    <location>
        <position position="1"/>
    </location>
</feature>
<dbReference type="PROSITE" id="PS50801">
    <property type="entry name" value="STAS"/>
    <property type="match status" value="1"/>
</dbReference>
<feature type="compositionally biased region" description="Basic residues" evidence="1">
    <location>
        <begin position="1"/>
        <end position="14"/>
    </location>
</feature>
<protein>
    <submittedName>
        <fullName evidence="3">STAS domain-containing protein</fullName>
    </submittedName>
</protein>
<dbReference type="InterPro" id="IPR002645">
    <property type="entry name" value="STAS_dom"/>
</dbReference>
<reference evidence="4" key="1">
    <citation type="journal article" date="2019" name="Int. J. Syst. Evol. Microbiol.">
        <title>The Global Catalogue of Microorganisms (GCM) 10K type strain sequencing project: providing services to taxonomists for standard genome sequencing and annotation.</title>
        <authorList>
            <consortium name="The Broad Institute Genomics Platform"/>
            <consortium name="The Broad Institute Genome Sequencing Center for Infectious Disease"/>
            <person name="Wu L."/>
            <person name="Ma J."/>
        </authorList>
    </citation>
    <scope>NUCLEOTIDE SEQUENCE [LARGE SCALE GENOMIC DNA]</scope>
    <source>
        <strain evidence="4">CGMCC 4.7177</strain>
    </source>
</reference>
<dbReference type="CDD" id="cd07043">
    <property type="entry name" value="STAS_anti-anti-sigma_factors"/>
    <property type="match status" value="1"/>
</dbReference>
<dbReference type="InterPro" id="IPR036513">
    <property type="entry name" value="STAS_dom_sf"/>
</dbReference>
<evidence type="ECO:0000313" key="3">
    <source>
        <dbReference type="EMBL" id="MFC4507871.1"/>
    </source>
</evidence>
<dbReference type="RefSeq" id="WP_385879198.1">
    <property type="nucleotide sequence ID" value="NZ_JBHSFK010000062.1"/>
</dbReference>
<dbReference type="SUPFAM" id="SSF52091">
    <property type="entry name" value="SpoIIaa-like"/>
    <property type="match status" value="1"/>
</dbReference>
<dbReference type="Pfam" id="PF13466">
    <property type="entry name" value="STAS_2"/>
    <property type="match status" value="1"/>
</dbReference>
<feature type="region of interest" description="Disordered" evidence="1">
    <location>
        <begin position="1"/>
        <end position="66"/>
    </location>
</feature>
<comment type="caution">
    <text evidence="3">The sequence shown here is derived from an EMBL/GenBank/DDBJ whole genome shotgun (WGS) entry which is preliminary data.</text>
</comment>
<feature type="compositionally biased region" description="Low complexity" evidence="1">
    <location>
        <begin position="35"/>
        <end position="49"/>
    </location>
</feature>
<evidence type="ECO:0000313" key="4">
    <source>
        <dbReference type="Proteomes" id="UP001595839"/>
    </source>
</evidence>
<dbReference type="Gene3D" id="3.30.750.24">
    <property type="entry name" value="STAS domain"/>
    <property type="match status" value="1"/>
</dbReference>
<accession>A0ABV9B992</accession>
<evidence type="ECO:0000256" key="1">
    <source>
        <dbReference type="SAM" id="MobiDB-lite"/>
    </source>
</evidence>
<name>A0ABV9B992_9ACTN</name>
<feature type="domain" description="STAS" evidence="2">
    <location>
        <begin position="81"/>
        <end position="185"/>
    </location>
</feature>
<gene>
    <name evidence="3" type="ORF">ACFPIH_52180</name>
</gene>
<organism evidence="3 4">
    <name type="scientific">Streptomyces vulcanius</name>
    <dbReference type="NCBI Taxonomy" id="1441876"/>
    <lineage>
        <taxon>Bacteria</taxon>
        <taxon>Bacillati</taxon>
        <taxon>Actinomycetota</taxon>
        <taxon>Actinomycetes</taxon>
        <taxon>Kitasatosporales</taxon>
        <taxon>Streptomycetaceae</taxon>
        <taxon>Streptomyces</taxon>
    </lineage>
</organism>